<comment type="similarity">
    <text evidence="3">Belongs to the pex2/pex10/pex12 family.</text>
</comment>
<keyword evidence="5" id="KW-0813">Transport</keyword>
<dbReference type="Pfam" id="PF04757">
    <property type="entry name" value="Pex2_Pex12"/>
    <property type="match status" value="1"/>
</dbReference>
<evidence type="ECO:0000313" key="16">
    <source>
        <dbReference type="Proteomes" id="UP001652621"/>
    </source>
</evidence>
<evidence type="ECO:0000256" key="3">
    <source>
        <dbReference type="ARBA" id="ARBA00008704"/>
    </source>
</evidence>
<evidence type="ECO:0000256" key="5">
    <source>
        <dbReference type="ARBA" id="ARBA00022448"/>
    </source>
</evidence>
<reference evidence="17" key="1">
    <citation type="submission" date="2025-08" db="UniProtKB">
        <authorList>
            <consortium name="RefSeq"/>
        </authorList>
    </citation>
    <scope>IDENTIFICATION</scope>
    <source>
        <strain evidence="17">Aabys</strain>
        <tissue evidence="17">Whole body</tissue>
    </source>
</reference>
<evidence type="ECO:0000256" key="6">
    <source>
        <dbReference type="ARBA" id="ARBA00022692"/>
    </source>
</evidence>
<gene>
    <name evidence="17" type="primary">LOC131802048</name>
</gene>
<dbReference type="SUPFAM" id="SSF57850">
    <property type="entry name" value="RING/U-box"/>
    <property type="match status" value="1"/>
</dbReference>
<dbReference type="PANTHER" id="PTHR12888">
    <property type="entry name" value="PEROXISOME ASSEMBLY PROTEIN 12 PEROXIN-12"/>
    <property type="match status" value="1"/>
</dbReference>
<evidence type="ECO:0000256" key="13">
    <source>
        <dbReference type="ARBA" id="ARBA00023140"/>
    </source>
</evidence>
<feature type="domain" description="Pex N-terminal" evidence="15">
    <location>
        <begin position="24"/>
        <end position="207"/>
    </location>
</feature>
<keyword evidence="9" id="KW-0862">Zinc</keyword>
<keyword evidence="7" id="KW-0479">Metal-binding</keyword>
<keyword evidence="16" id="KW-1185">Reference proteome</keyword>
<dbReference type="Proteomes" id="UP001652621">
    <property type="component" value="Unplaced"/>
</dbReference>
<dbReference type="GeneID" id="131802048"/>
<evidence type="ECO:0000256" key="4">
    <source>
        <dbReference type="ARBA" id="ARBA00018980"/>
    </source>
</evidence>
<comment type="pathway">
    <text evidence="2">Protein modification; protein ubiquitination.</text>
</comment>
<dbReference type="InterPro" id="IPR013083">
    <property type="entry name" value="Znf_RING/FYVE/PHD"/>
</dbReference>
<keyword evidence="10" id="KW-0653">Protein transport</keyword>
<evidence type="ECO:0000256" key="8">
    <source>
        <dbReference type="ARBA" id="ARBA00022771"/>
    </source>
</evidence>
<evidence type="ECO:0000256" key="14">
    <source>
        <dbReference type="ARBA" id="ARBA00029692"/>
    </source>
</evidence>
<evidence type="ECO:0000256" key="2">
    <source>
        <dbReference type="ARBA" id="ARBA00004906"/>
    </source>
</evidence>
<keyword evidence="8" id="KW-0863">Zinc-finger</keyword>
<dbReference type="PANTHER" id="PTHR12888:SF0">
    <property type="entry name" value="PEROXISOME ASSEMBLY PROTEIN 12"/>
    <property type="match status" value="1"/>
</dbReference>
<evidence type="ECO:0000256" key="7">
    <source>
        <dbReference type="ARBA" id="ARBA00022723"/>
    </source>
</evidence>
<evidence type="ECO:0000259" key="15">
    <source>
        <dbReference type="Pfam" id="PF04757"/>
    </source>
</evidence>
<dbReference type="Gene3D" id="3.30.40.10">
    <property type="entry name" value="Zinc/RING finger domain, C3HC4 (zinc finger)"/>
    <property type="match status" value="1"/>
</dbReference>
<evidence type="ECO:0000256" key="9">
    <source>
        <dbReference type="ARBA" id="ARBA00022833"/>
    </source>
</evidence>
<dbReference type="CDD" id="cd16451">
    <property type="entry name" value="mRING_PEX12"/>
    <property type="match status" value="1"/>
</dbReference>
<sequence length="295" mass="34156">MAEGANVRQNLQNIPSIFEISAAETLDNLIYPALSKIFDYLGLRLDFKLTDTKRFREEISPIVTWLLQYMYLRKRGSSFGESFYGLQRTHTTTGELLTRQQELISASVLTLLPYIERKLLTRAQNHEAYAWEEYLLKLFNAYKASKAIHTFMYLIKYAGSHSPIFRALRLTLRYPATPPKEDKATYIVLKLLEVLAFFLQFIQWWYSNDQRRKVGGSLVNPEPMEEQPNMLKKSNTPKGDCPICLMKIDNATACSVSGYVYCWKCIITRLKNHPTCPVTGYAITMEDLVRIYETN</sequence>
<evidence type="ECO:0000313" key="17">
    <source>
        <dbReference type="RefSeq" id="XP_058977377.1"/>
    </source>
</evidence>
<dbReference type="InterPro" id="IPR006845">
    <property type="entry name" value="Pex_N"/>
</dbReference>
<dbReference type="RefSeq" id="XP_058977377.1">
    <property type="nucleotide sequence ID" value="XM_059121394.1"/>
</dbReference>
<name>A0ABM3UV25_MUSDO</name>
<comment type="subcellular location">
    <subcellularLocation>
        <location evidence="1">Peroxisome membrane</location>
        <topology evidence="1">Multi-pass membrane protein</topology>
    </subcellularLocation>
</comment>
<dbReference type="PIRSF" id="PIRSF038074">
    <property type="entry name" value="Peroxisome_assembly_p12"/>
    <property type="match status" value="1"/>
</dbReference>
<evidence type="ECO:0000256" key="11">
    <source>
        <dbReference type="ARBA" id="ARBA00022989"/>
    </source>
</evidence>
<organism evidence="16 17">
    <name type="scientific">Musca domestica</name>
    <name type="common">House fly</name>
    <dbReference type="NCBI Taxonomy" id="7370"/>
    <lineage>
        <taxon>Eukaryota</taxon>
        <taxon>Metazoa</taxon>
        <taxon>Ecdysozoa</taxon>
        <taxon>Arthropoda</taxon>
        <taxon>Hexapoda</taxon>
        <taxon>Insecta</taxon>
        <taxon>Pterygota</taxon>
        <taxon>Neoptera</taxon>
        <taxon>Endopterygota</taxon>
        <taxon>Diptera</taxon>
        <taxon>Brachycera</taxon>
        <taxon>Muscomorpha</taxon>
        <taxon>Muscoidea</taxon>
        <taxon>Muscidae</taxon>
        <taxon>Musca</taxon>
    </lineage>
</organism>
<evidence type="ECO:0000256" key="1">
    <source>
        <dbReference type="ARBA" id="ARBA00004585"/>
    </source>
</evidence>
<evidence type="ECO:0000256" key="10">
    <source>
        <dbReference type="ARBA" id="ARBA00022927"/>
    </source>
</evidence>
<proteinExistence type="inferred from homology"/>
<keyword evidence="13" id="KW-0576">Peroxisome</keyword>
<dbReference type="InterPro" id="IPR017375">
    <property type="entry name" value="PEX12"/>
</dbReference>
<keyword evidence="11" id="KW-1133">Transmembrane helix</keyword>
<keyword evidence="12" id="KW-0472">Membrane</keyword>
<accession>A0ABM3UV25</accession>
<protein>
    <recommendedName>
        <fullName evidence="4">Peroxisome assembly protein 12</fullName>
    </recommendedName>
    <alternativeName>
        <fullName evidence="14">Peroxin-12</fullName>
    </alternativeName>
</protein>
<evidence type="ECO:0000256" key="12">
    <source>
        <dbReference type="ARBA" id="ARBA00023136"/>
    </source>
</evidence>
<keyword evidence="6" id="KW-0812">Transmembrane</keyword>